<accession>X1JC98</accession>
<sequence length="254" mass="27421">AVLVSATAVSGELTLWGVDENDGELFSIDSYSTLLRFTSYGKLKYYKGTKLKNVGARIEAFGLDPDGMVYMAVNHDLAGIREPVFMKFNIADATTTGPNVVTVVGRIGVAFDSSRHNITGLSYHPGTGELYALFRDNHDSTTDRLLIIDKDTGAVVSGLGTITGLGEKVQSGEDLSFDDRGNLYVTDNKDDHLCRGPQTGRRGRRSRTGRKTPRTHRTVYRAQALPPHHKTGIAASDRAAVVPGGISPVVQSVL</sequence>
<proteinExistence type="predicted"/>
<name>X1JC98_9ZZZZ</name>
<dbReference type="AlphaFoldDB" id="X1JC98"/>
<feature type="compositionally biased region" description="Basic residues" evidence="1">
    <location>
        <begin position="201"/>
        <end position="217"/>
    </location>
</feature>
<protein>
    <recommendedName>
        <fullName evidence="3">SMP-30/Gluconolactonase/LRE-like region domain-containing protein</fullName>
    </recommendedName>
</protein>
<feature type="region of interest" description="Disordered" evidence="1">
    <location>
        <begin position="189"/>
        <end position="217"/>
    </location>
</feature>
<organism evidence="2">
    <name type="scientific">marine sediment metagenome</name>
    <dbReference type="NCBI Taxonomy" id="412755"/>
    <lineage>
        <taxon>unclassified sequences</taxon>
        <taxon>metagenomes</taxon>
        <taxon>ecological metagenomes</taxon>
    </lineage>
</organism>
<dbReference type="SUPFAM" id="SSF63829">
    <property type="entry name" value="Calcium-dependent phosphotriesterase"/>
    <property type="match status" value="1"/>
</dbReference>
<evidence type="ECO:0000313" key="2">
    <source>
        <dbReference type="EMBL" id="GAH75954.1"/>
    </source>
</evidence>
<evidence type="ECO:0000256" key="1">
    <source>
        <dbReference type="SAM" id="MobiDB-lite"/>
    </source>
</evidence>
<comment type="caution">
    <text evidence="2">The sequence shown here is derived from an EMBL/GenBank/DDBJ whole genome shotgun (WGS) entry which is preliminary data.</text>
</comment>
<feature type="non-terminal residue" evidence="2">
    <location>
        <position position="1"/>
    </location>
</feature>
<reference evidence="2" key="1">
    <citation type="journal article" date="2014" name="Front. Microbiol.">
        <title>High frequency of phylogenetically diverse reductive dehalogenase-homologous genes in deep subseafloor sedimentary metagenomes.</title>
        <authorList>
            <person name="Kawai M."/>
            <person name="Futagami T."/>
            <person name="Toyoda A."/>
            <person name="Takaki Y."/>
            <person name="Nishi S."/>
            <person name="Hori S."/>
            <person name="Arai W."/>
            <person name="Tsubouchi T."/>
            <person name="Morono Y."/>
            <person name="Uchiyama I."/>
            <person name="Ito T."/>
            <person name="Fujiyama A."/>
            <person name="Inagaki F."/>
            <person name="Takami H."/>
        </authorList>
    </citation>
    <scope>NUCLEOTIDE SEQUENCE</scope>
    <source>
        <strain evidence="2">Expedition CK06-06</strain>
    </source>
</reference>
<gene>
    <name evidence="2" type="ORF">S03H2_42378</name>
</gene>
<dbReference type="EMBL" id="BARU01026376">
    <property type="protein sequence ID" value="GAH75954.1"/>
    <property type="molecule type" value="Genomic_DNA"/>
</dbReference>
<evidence type="ECO:0008006" key="3">
    <source>
        <dbReference type="Google" id="ProtNLM"/>
    </source>
</evidence>